<sequence length="85" mass="9231">MNAIAIPSIIVTKGTPQAVKLYGIIARELHFGNPAPARKDLAEAMGFSRTKSVDSYVKELEDLGHLNVRRVHGQGARSIYSLAGR</sequence>
<dbReference type="GeneID" id="40078943"/>
<protein>
    <submittedName>
        <fullName evidence="1">HTH DNA binding domain protein</fullName>
    </submittedName>
</protein>
<evidence type="ECO:0000313" key="1">
    <source>
        <dbReference type="EMBL" id="ALY09612.1"/>
    </source>
</evidence>
<dbReference type="KEGG" id="vg:40078943"/>
<organism evidence="1 2">
    <name type="scientific">Arthrobacter phage Laroye</name>
    <dbReference type="NCBI Taxonomy" id="1772305"/>
    <lineage>
        <taxon>Viruses</taxon>
        <taxon>Duplodnaviria</taxon>
        <taxon>Heunggongvirae</taxon>
        <taxon>Uroviricota</taxon>
        <taxon>Caudoviricetes</taxon>
        <taxon>Laroyevirus</taxon>
        <taxon>Laroyevirus laroye</taxon>
    </lineage>
</organism>
<dbReference type="RefSeq" id="YP_009603077.1">
    <property type="nucleotide sequence ID" value="NC_041947.1"/>
</dbReference>
<accession>A0A0U4K0V2</accession>
<name>A0A0U4K0V2_9CAUD</name>
<dbReference type="EMBL" id="KU160654">
    <property type="protein sequence ID" value="ALY09612.1"/>
    <property type="molecule type" value="Genomic_DNA"/>
</dbReference>
<evidence type="ECO:0000313" key="2">
    <source>
        <dbReference type="Proteomes" id="UP000222336"/>
    </source>
</evidence>
<reference evidence="2" key="1">
    <citation type="submission" date="2015-11" db="EMBL/GenBank/DDBJ databases">
        <authorList>
            <person name="Dogans D."/>
            <person name="Schneider V.M."/>
            <person name="Bradley K.W."/>
            <person name="Asai D.J."/>
            <person name="Bowman C.A."/>
            <person name="Russell D.A."/>
            <person name="Pope W.H."/>
            <person name="Jacobs-Sera D."/>
            <person name="Hendrix R.W."/>
            <person name="Hatfull G.F."/>
        </authorList>
    </citation>
    <scope>NUCLEOTIDE SEQUENCE [LARGE SCALE GENOMIC DNA]</scope>
</reference>
<keyword evidence="2" id="KW-1185">Reference proteome</keyword>
<dbReference type="Proteomes" id="UP000222336">
    <property type="component" value="Segment"/>
</dbReference>
<gene>
    <name evidence="1" type="primary">87</name>
    <name evidence="1" type="ORF">LAROYE_87</name>
</gene>
<proteinExistence type="predicted"/>
<dbReference type="InterPro" id="IPR036390">
    <property type="entry name" value="WH_DNA-bd_sf"/>
</dbReference>
<dbReference type="SUPFAM" id="SSF46785">
    <property type="entry name" value="Winged helix' DNA-binding domain"/>
    <property type="match status" value="1"/>
</dbReference>